<sequence length="264" mass="29639">MPKVKASKKSKLAPGLTDVTIPGPSYPLFAPKSIGGPQTCRDPHNNGEFWQGASTAVETHFTPLFRRWLREGLPESFRPDYGMGTLDAETEETVGNSLLLAGPLIDFRLTVIGEEVSAQLLKRNNKTGLTTFETRVPPTEFLHLMPLIEQYGGQVEITKTHSGMYGNVQIKITSLDVLKRILSGARSDGRNFLMRRQFDSEGTSDEQVMSRYRGHSEVVVTDTMPFQLHYKSYGSGRLKVSFYRQKYDRHGQAKKPVLQAVQNF</sequence>
<reference evidence="1" key="1">
    <citation type="submission" date="2022-01" db="EMBL/GenBank/DDBJ databases">
        <authorList>
            <person name="Braso-Vives M."/>
        </authorList>
    </citation>
    <scope>NUCLEOTIDE SEQUENCE</scope>
</reference>
<protein>
    <submittedName>
        <fullName evidence="1">Hypp417 protein</fullName>
    </submittedName>
</protein>
<dbReference type="Proteomes" id="UP000838412">
    <property type="component" value="Chromosome 1"/>
</dbReference>
<keyword evidence="2" id="KW-1185">Reference proteome</keyword>
<organism evidence="1 2">
    <name type="scientific">Branchiostoma lanceolatum</name>
    <name type="common">Common lancelet</name>
    <name type="synonym">Amphioxus lanceolatum</name>
    <dbReference type="NCBI Taxonomy" id="7740"/>
    <lineage>
        <taxon>Eukaryota</taxon>
        <taxon>Metazoa</taxon>
        <taxon>Chordata</taxon>
        <taxon>Cephalochordata</taxon>
        <taxon>Leptocardii</taxon>
        <taxon>Amphioxiformes</taxon>
        <taxon>Branchiostomatidae</taxon>
        <taxon>Branchiostoma</taxon>
    </lineage>
</organism>
<dbReference type="AlphaFoldDB" id="A0A8J9W3T0"/>
<accession>A0A8J9W3T0</accession>
<proteinExistence type="predicted"/>
<name>A0A8J9W3T0_BRALA</name>
<evidence type="ECO:0000313" key="1">
    <source>
        <dbReference type="EMBL" id="CAH1232048.1"/>
    </source>
</evidence>
<dbReference type="EMBL" id="OV696686">
    <property type="protein sequence ID" value="CAH1232048.1"/>
    <property type="molecule type" value="Genomic_DNA"/>
</dbReference>
<gene>
    <name evidence="1" type="primary">Hypp417</name>
    <name evidence="1" type="ORF">BLAG_LOCUS1392</name>
</gene>
<dbReference type="OrthoDB" id="5978439at2759"/>
<evidence type="ECO:0000313" key="2">
    <source>
        <dbReference type="Proteomes" id="UP000838412"/>
    </source>
</evidence>